<dbReference type="InterPro" id="IPR051397">
    <property type="entry name" value="Zn-ADH-like_protein"/>
</dbReference>
<gene>
    <name evidence="1" type="ORF">FHS32_004929</name>
</gene>
<evidence type="ECO:0000313" key="1">
    <source>
        <dbReference type="EMBL" id="MBB5128154.1"/>
    </source>
</evidence>
<dbReference type="InterPro" id="IPR036291">
    <property type="entry name" value="NAD(P)-bd_dom_sf"/>
</dbReference>
<dbReference type="SUPFAM" id="SSF51735">
    <property type="entry name" value="NAD(P)-binding Rossmann-fold domains"/>
    <property type="match status" value="1"/>
</dbReference>
<dbReference type="Gene3D" id="3.90.180.10">
    <property type="entry name" value="Medium-chain alcohol dehydrogenases, catalytic domain"/>
    <property type="match status" value="1"/>
</dbReference>
<protein>
    <submittedName>
        <fullName evidence="1">NADPH:quinone reductase-like Zn-dependent oxidoreductase</fullName>
    </submittedName>
</protein>
<dbReference type="AlphaFoldDB" id="A0A7W8BRA5"/>
<dbReference type="PANTHER" id="PTHR43677:SF4">
    <property type="entry name" value="QUINONE OXIDOREDUCTASE-LIKE PROTEIN 2"/>
    <property type="match status" value="1"/>
</dbReference>
<dbReference type="PANTHER" id="PTHR43677">
    <property type="entry name" value="SHORT-CHAIN DEHYDROGENASE/REDUCTASE"/>
    <property type="match status" value="1"/>
</dbReference>
<dbReference type="GO" id="GO:0016491">
    <property type="term" value="F:oxidoreductase activity"/>
    <property type="evidence" value="ECO:0007669"/>
    <property type="project" value="TreeGrafter"/>
</dbReference>
<sequence>MLELSGGHGADVIYDTVGGETYEQATRAVSRGGRVLLVGFASGKWGQPDPQHLLFNDYSVSGALALFRSDTERDLTQEALSAFLRDGSITPPVTETYGFDDVPAAIASRSGGAVGQAVVTVTRGAVPQL</sequence>
<comment type="caution">
    <text evidence="1">The sequence shown here is derived from an EMBL/GenBank/DDBJ whole genome shotgun (WGS) entry which is preliminary data.</text>
</comment>
<reference evidence="1 2" key="1">
    <citation type="submission" date="2020-08" db="EMBL/GenBank/DDBJ databases">
        <title>Genomic Encyclopedia of Type Strains, Phase III (KMG-III): the genomes of soil and plant-associated and newly described type strains.</title>
        <authorList>
            <person name="Whitman W."/>
        </authorList>
    </citation>
    <scope>NUCLEOTIDE SEQUENCE [LARGE SCALE GENOMIC DNA]</scope>
    <source>
        <strain evidence="1 2">CECT 3226</strain>
    </source>
</reference>
<keyword evidence="2" id="KW-1185">Reference proteome</keyword>
<accession>A0A7W8BRA5</accession>
<organism evidence="1 2">
    <name type="scientific">Streptomyces griseoloalbus</name>
    <dbReference type="NCBI Taxonomy" id="67303"/>
    <lineage>
        <taxon>Bacteria</taxon>
        <taxon>Bacillati</taxon>
        <taxon>Actinomycetota</taxon>
        <taxon>Actinomycetes</taxon>
        <taxon>Kitasatosporales</taxon>
        <taxon>Streptomycetaceae</taxon>
        <taxon>Streptomyces</taxon>
    </lineage>
</organism>
<dbReference type="EMBL" id="JACHJE010000012">
    <property type="protein sequence ID" value="MBB5128154.1"/>
    <property type="molecule type" value="Genomic_DNA"/>
</dbReference>
<dbReference type="Pfam" id="PF13602">
    <property type="entry name" value="ADH_zinc_N_2"/>
    <property type="match status" value="1"/>
</dbReference>
<name>A0A7W8BRA5_9ACTN</name>
<evidence type="ECO:0000313" key="2">
    <source>
        <dbReference type="Proteomes" id="UP000568022"/>
    </source>
</evidence>
<dbReference type="Proteomes" id="UP000568022">
    <property type="component" value="Unassembled WGS sequence"/>
</dbReference>
<proteinExistence type="predicted"/>